<evidence type="ECO:0000313" key="1">
    <source>
        <dbReference type="EMBL" id="KAF4480069.1"/>
    </source>
</evidence>
<dbReference type="EMBL" id="LUFC02001252">
    <property type="protein sequence ID" value="KAF4480069.1"/>
    <property type="molecule type" value="Genomic_DNA"/>
</dbReference>
<organism evidence="1 2">
    <name type="scientific">Fusarium agapanthi</name>
    <dbReference type="NCBI Taxonomy" id="1803897"/>
    <lineage>
        <taxon>Eukaryota</taxon>
        <taxon>Fungi</taxon>
        <taxon>Dikarya</taxon>
        <taxon>Ascomycota</taxon>
        <taxon>Pezizomycotina</taxon>
        <taxon>Sordariomycetes</taxon>
        <taxon>Hypocreomycetidae</taxon>
        <taxon>Hypocreales</taxon>
        <taxon>Nectriaceae</taxon>
        <taxon>Fusarium</taxon>
        <taxon>Fusarium fujikuroi species complex</taxon>
    </lineage>
</organism>
<name>A0A9P5AY49_9HYPO</name>
<protein>
    <submittedName>
        <fullName evidence="1">Uncharacterized protein</fullName>
    </submittedName>
</protein>
<evidence type="ECO:0000313" key="2">
    <source>
        <dbReference type="Proteomes" id="UP000737391"/>
    </source>
</evidence>
<accession>A0A9P5AY49</accession>
<keyword evidence="2" id="KW-1185">Reference proteome</keyword>
<proteinExistence type="predicted"/>
<reference evidence="1" key="1">
    <citation type="submission" date="2020-01" db="EMBL/GenBank/DDBJ databases">
        <title>Identification and distribution of gene clusters putatively required for synthesis of sphingolipid metabolism inhibitors in phylogenetically diverse species of the filamentous fungus Fusarium.</title>
        <authorList>
            <person name="Kim H.-S."/>
            <person name="Busman M."/>
            <person name="Brown D.W."/>
            <person name="Divon H."/>
            <person name="Uhlig S."/>
            <person name="Proctor R.H."/>
        </authorList>
    </citation>
    <scope>NUCLEOTIDE SEQUENCE</scope>
    <source>
        <strain evidence="1">NRRL 31653</strain>
    </source>
</reference>
<comment type="caution">
    <text evidence="1">The sequence shown here is derived from an EMBL/GenBank/DDBJ whole genome shotgun (WGS) entry which is preliminary data.</text>
</comment>
<sequence length="95" mass="10590">MNRDSSLGEILAPGDAAHLISLDLVNLPNPPNGSIQIHKRRLNRISDTEHRDIPLNANIKSRPDAFITIPEKLISKVTIEYIGFNSYKATEIWSG</sequence>
<dbReference type="Proteomes" id="UP000737391">
    <property type="component" value="Unassembled WGS sequence"/>
</dbReference>
<gene>
    <name evidence="1" type="ORF">FAGAP_12203</name>
</gene>
<dbReference type="AlphaFoldDB" id="A0A9P5AY49"/>
<dbReference type="OrthoDB" id="5429780at2759"/>